<accession>A0A5B9MN19</accession>
<dbReference type="InterPro" id="IPR051159">
    <property type="entry name" value="Hexapeptide_acetyltransf"/>
</dbReference>
<evidence type="ECO:0000313" key="4">
    <source>
        <dbReference type="Proteomes" id="UP000321353"/>
    </source>
</evidence>
<name>A0A5B9MN19_9BACT</name>
<dbReference type="InterPro" id="IPR001451">
    <property type="entry name" value="Hexapep"/>
</dbReference>
<evidence type="ECO:0000313" key="3">
    <source>
        <dbReference type="EMBL" id="QEG01055.1"/>
    </source>
</evidence>
<dbReference type="EC" id="2.3.1.-" evidence="3"/>
<dbReference type="GO" id="GO:0008374">
    <property type="term" value="F:O-acyltransferase activity"/>
    <property type="evidence" value="ECO:0007669"/>
    <property type="project" value="TreeGrafter"/>
</dbReference>
<sequence>MVLASWTPAPLHRYRVAILRFFGARVDWTAHVYGSAKIWLPANLTMGAHSCLGPRVNCYCMDQITLADRAIVSQDSTLCAGSHDISDADFQLITRPIVIGERAWVAAEVFVGPGVTVGRGAVLGARAVLFKNAIENGIYVGNPAKLVKERSWRQEATQHAPA</sequence>
<comment type="similarity">
    <text evidence="1">Belongs to the transferase hexapeptide repeat family.</text>
</comment>
<dbReference type="KEGG" id="smam:Mal15_51310"/>
<dbReference type="PANTHER" id="PTHR23416">
    <property type="entry name" value="SIALIC ACID SYNTHASE-RELATED"/>
    <property type="match status" value="1"/>
</dbReference>
<gene>
    <name evidence="3" type="ORF">Mal15_51310</name>
</gene>
<dbReference type="EMBL" id="CP036264">
    <property type="protein sequence ID" value="QEG01055.1"/>
    <property type="molecule type" value="Genomic_DNA"/>
</dbReference>
<dbReference type="SUPFAM" id="SSF51161">
    <property type="entry name" value="Trimeric LpxA-like enzymes"/>
    <property type="match status" value="1"/>
</dbReference>
<organism evidence="3 4">
    <name type="scientific">Stieleria maiorica</name>
    <dbReference type="NCBI Taxonomy" id="2795974"/>
    <lineage>
        <taxon>Bacteria</taxon>
        <taxon>Pseudomonadati</taxon>
        <taxon>Planctomycetota</taxon>
        <taxon>Planctomycetia</taxon>
        <taxon>Pirellulales</taxon>
        <taxon>Pirellulaceae</taxon>
        <taxon>Stieleria</taxon>
    </lineage>
</organism>
<evidence type="ECO:0000256" key="1">
    <source>
        <dbReference type="ARBA" id="ARBA00007274"/>
    </source>
</evidence>
<proteinExistence type="inferred from homology"/>
<dbReference type="CDD" id="cd05825">
    <property type="entry name" value="LbH_wcaF_like"/>
    <property type="match status" value="1"/>
</dbReference>
<reference evidence="3 4" key="1">
    <citation type="submission" date="2019-02" db="EMBL/GenBank/DDBJ databases">
        <title>Planctomycetal bacteria perform biofilm scaping via a novel small molecule.</title>
        <authorList>
            <person name="Jeske O."/>
            <person name="Boedeker C."/>
            <person name="Wiegand S."/>
            <person name="Breitling P."/>
            <person name="Kallscheuer N."/>
            <person name="Jogler M."/>
            <person name="Rohde M."/>
            <person name="Petersen J."/>
            <person name="Medema M.H."/>
            <person name="Surup F."/>
            <person name="Jogler C."/>
        </authorList>
    </citation>
    <scope>NUCLEOTIDE SEQUENCE [LARGE SCALE GENOMIC DNA]</scope>
    <source>
        <strain evidence="3 4">Mal15</strain>
    </source>
</reference>
<evidence type="ECO:0000256" key="2">
    <source>
        <dbReference type="ARBA" id="ARBA00022679"/>
    </source>
</evidence>
<keyword evidence="3" id="KW-0012">Acyltransferase</keyword>
<protein>
    <submittedName>
        <fullName evidence="3">Acetyltransferase</fullName>
        <ecNumber evidence="3">2.3.1.-</ecNumber>
    </submittedName>
</protein>
<dbReference type="Pfam" id="PF00132">
    <property type="entry name" value="Hexapep"/>
    <property type="match status" value="1"/>
</dbReference>
<dbReference type="GO" id="GO:0005829">
    <property type="term" value="C:cytosol"/>
    <property type="evidence" value="ECO:0007669"/>
    <property type="project" value="TreeGrafter"/>
</dbReference>
<dbReference type="InterPro" id="IPR011004">
    <property type="entry name" value="Trimer_LpxA-like_sf"/>
</dbReference>
<dbReference type="Gene3D" id="2.160.10.10">
    <property type="entry name" value="Hexapeptide repeat proteins"/>
    <property type="match status" value="1"/>
</dbReference>
<keyword evidence="4" id="KW-1185">Reference proteome</keyword>
<dbReference type="Proteomes" id="UP000321353">
    <property type="component" value="Chromosome"/>
</dbReference>
<keyword evidence="2 3" id="KW-0808">Transferase</keyword>
<dbReference type="PANTHER" id="PTHR23416:SF23">
    <property type="entry name" value="ACETYLTRANSFERASE C18B11.09C-RELATED"/>
    <property type="match status" value="1"/>
</dbReference>
<dbReference type="AlphaFoldDB" id="A0A5B9MN19"/>